<evidence type="ECO:0000256" key="15">
    <source>
        <dbReference type="ARBA" id="ARBA00067893"/>
    </source>
</evidence>
<dbReference type="Proteomes" id="UP001460270">
    <property type="component" value="Unassembled WGS sequence"/>
</dbReference>
<keyword evidence="21" id="KW-1185">Reference proteome</keyword>
<evidence type="ECO:0000256" key="12">
    <source>
        <dbReference type="ARBA" id="ARBA00023187"/>
    </source>
</evidence>
<proteinExistence type="inferred from homology"/>
<feature type="region of interest" description="Disordered" evidence="18">
    <location>
        <begin position="1105"/>
        <end position="1169"/>
    </location>
</feature>
<dbReference type="InterPro" id="IPR035979">
    <property type="entry name" value="RBD_domain_sf"/>
</dbReference>
<evidence type="ECO:0000256" key="2">
    <source>
        <dbReference type="ARBA" id="ARBA00004496"/>
    </source>
</evidence>
<feature type="compositionally biased region" description="Polar residues" evidence="18">
    <location>
        <begin position="177"/>
        <end position="197"/>
    </location>
</feature>
<feature type="compositionally biased region" description="Basic and acidic residues" evidence="18">
    <location>
        <begin position="1145"/>
        <end position="1165"/>
    </location>
</feature>
<dbReference type="CDD" id="cd12645">
    <property type="entry name" value="RRM_SRSF3"/>
    <property type="match status" value="1"/>
</dbReference>
<comment type="subcellular location">
    <subcellularLocation>
        <location evidence="2">Cytoplasm</location>
    </subcellularLocation>
    <subcellularLocation>
        <location evidence="1">Nucleus speckle</location>
    </subcellularLocation>
</comment>
<evidence type="ECO:0000256" key="1">
    <source>
        <dbReference type="ARBA" id="ARBA00004324"/>
    </source>
</evidence>
<evidence type="ECO:0000256" key="5">
    <source>
        <dbReference type="ARBA" id="ARBA00022490"/>
    </source>
</evidence>
<keyword evidence="8" id="KW-0677">Repeat</keyword>
<feature type="region of interest" description="Disordered" evidence="18">
    <location>
        <begin position="859"/>
        <end position="954"/>
    </location>
</feature>
<evidence type="ECO:0000256" key="8">
    <source>
        <dbReference type="ARBA" id="ARBA00022737"/>
    </source>
</evidence>
<protein>
    <recommendedName>
        <fullName evidence="15">Serine/arginine-rich splicing factor 3</fullName>
    </recommendedName>
    <alternativeName>
        <fullName evidence="16">Splicing factor, arginine/serine-rich 3</fullName>
    </alternativeName>
</protein>
<dbReference type="InterPro" id="IPR000504">
    <property type="entry name" value="RRM_dom"/>
</dbReference>
<dbReference type="Gene3D" id="3.30.70.330">
    <property type="match status" value="1"/>
</dbReference>
<dbReference type="GO" id="GO:0008380">
    <property type="term" value="P:RNA splicing"/>
    <property type="evidence" value="ECO:0007669"/>
    <property type="project" value="UniProtKB-KW"/>
</dbReference>
<keyword evidence="13" id="KW-0539">Nucleus</keyword>
<evidence type="ECO:0000256" key="16">
    <source>
        <dbReference type="ARBA" id="ARBA00079563"/>
    </source>
</evidence>
<organism evidence="20 21">
    <name type="scientific">Mugilogobius chulae</name>
    <name type="common">yellowstripe goby</name>
    <dbReference type="NCBI Taxonomy" id="88201"/>
    <lineage>
        <taxon>Eukaryota</taxon>
        <taxon>Metazoa</taxon>
        <taxon>Chordata</taxon>
        <taxon>Craniata</taxon>
        <taxon>Vertebrata</taxon>
        <taxon>Euteleostomi</taxon>
        <taxon>Actinopterygii</taxon>
        <taxon>Neopterygii</taxon>
        <taxon>Teleostei</taxon>
        <taxon>Neoteleostei</taxon>
        <taxon>Acanthomorphata</taxon>
        <taxon>Gobiaria</taxon>
        <taxon>Gobiiformes</taxon>
        <taxon>Gobioidei</taxon>
        <taxon>Gobiidae</taxon>
        <taxon>Gobionellinae</taxon>
        <taxon>Mugilogobius</taxon>
    </lineage>
</organism>
<evidence type="ECO:0000256" key="10">
    <source>
        <dbReference type="ARBA" id="ARBA00022884"/>
    </source>
</evidence>
<feature type="compositionally biased region" description="Basic residues" evidence="18">
    <location>
        <begin position="111"/>
        <end position="160"/>
    </location>
</feature>
<evidence type="ECO:0000256" key="3">
    <source>
        <dbReference type="ARBA" id="ARBA00010269"/>
    </source>
</evidence>
<comment type="caution">
    <text evidence="20">The sequence shown here is derived from an EMBL/GenBank/DDBJ whole genome shotgun (WGS) entry which is preliminary data.</text>
</comment>
<feature type="region of interest" description="Disordered" evidence="18">
    <location>
        <begin position="85"/>
        <end position="255"/>
    </location>
</feature>
<accession>A0AAW0P8E4</accession>
<gene>
    <name evidence="20" type="ORF">WMY93_012347</name>
</gene>
<evidence type="ECO:0000313" key="21">
    <source>
        <dbReference type="Proteomes" id="UP001460270"/>
    </source>
</evidence>
<dbReference type="SMART" id="SM00360">
    <property type="entry name" value="RRM"/>
    <property type="match status" value="1"/>
</dbReference>
<dbReference type="GO" id="GO:0051028">
    <property type="term" value="P:mRNA transport"/>
    <property type="evidence" value="ECO:0007669"/>
    <property type="project" value="UniProtKB-KW"/>
</dbReference>
<comment type="function">
    <text evidence="14">Splicing factor, which binds the consensus motif 5'-C[ACU][AU]C[ACU][AC]C-3' within pre-mRNA and promotes specific exons inclusion during alternative splicing. Interaction with YTHDC1, a RNA-binding protein that recognizes and binds N6-methyladenosine (m6A)-containing RNAs, promotes recruitment of SRSF3 to its mRNA-binding elements adjacent to m6A sites within exons. Also functions as an adapter involved in mRNA nuclear export. Binds mRNA which is thought to be transferred to the NXF1-NXT1 heterodimer for export (TAP/NXF1 pathway); enhances NXF1-NXT1 RNA-binding activity. Involved in nuclear export of m6A-containing mRNAs via interaction with YTHDC1: interaction with YTHDC1 facilitates m6A-containing mRNA-binding to both SRSF3 and NXF1, promoting mRNA nuclear export.</text>
</comment>
<reference evidence="21" key="1">
    <citation type="submission" date="2024-04" db="EMBL/GenBank/DDBJ databases">
        <title>Salinicola lusitanus LLJ914,a marine bacterium isolated from the Okinawa Trough.</title>
        <authorList>
            <person name="Li J."/>
        </authorList>
    </citation>
    <scope>NUCLEOTIDE SEQUENCE [LARGE SCALE GENOMIC DNA]</scope>
</reference>
<feature type="compositionally biased region" description="Basic and acidic residues" evidence="18">
    <location>
        <begin position="1007"/>
        <end position="1025"/>
    </location>
</feature>
<feature type="domain" description="RRM" evidence="19">
    <location>
        <begin position="14"/>
        <end position="87"/>
    </location>
</feature>
<feature type="region of interest" description="Disordered" evidence="18">
    <location>
        <begin position="1271"/>
        <end position="1305"/>
    </location>
</feature>
<feature type="compositionally biased region" description="Acidic residues" evidence="18">
    <location>
        <begin position="765"/>
        <end position="774"/>
    </location>
</feature>
<dbReference type="Pfam" id="PF00076">
    <property type="entry name" value="RRM_1"/>
    <property type="match status" value="1"/>
</dbReference>
<keyword evidence="9" id="KW-0509">mRNA transport</keyword>
<evidence type="ECO:0000256" key="7">
    <source>
        <dbReference type="ARBA" id="ARBA00022664"/>
    </source>
</evidence>
<feature type="compositionally biased region" description="Basic and acidic residues" evidence="18">
    <location>
        <begin position="237"/>
        <end position="255"/>
    </location>
</feature>
<dbReference type="GO" id="GO:0016607">
    <property type="term" value="C:nuclear speck"/>
    <property type="evidence" value="ECO:0007669"/>
    <property type="project" value="UniProtKB-SubCell"/>
</dbReference>
<keyword evidence="10 17" id="KW-0694">RNA-binding</keyword>
<feature type="compositionally biased region" description="Basic residues" evidence="18">
    <location>
        <begin position="429"/>
        <end position="440"/>
    </location>
</feature>
<evidence type="ECO:0000256" key="6">
    <source>
        <dbReference type="ARBA" id="ARBA00022553"/>
    </source>
</evidence>
<keyword evidence="11" id="KW-0007">Acetylation</keyword>
<evidence type="ECO:0000256" key="18">
    <source>
        <dbReference type="SAM" id="MobiDB-lite"/>
    </source>
</evidence>
<evidence type="ECO:0000256" key="9">
    <source>
        <dbReference type="ARBA" id="ARBA00022816"/>
    </source>
</evidence>
<feature type="compositionally biased region" description="Basic and acidic residues" evidence="18">
    <location>
        <begin position="914"/>
        <end position="934"/>
    </location>
</feature>
<dbReference type="EMBL" id="JBBPFD010000008">
    <property type="protein sequence ID" value="KAK7916586.1"/>
    <property type="molecule type" value="Genomic_DNA"/>
</dbReference>
<feature type="compositionally biased region" description="Basic residues" evidence="18">
    <location>
        <begin position="1132"/>
        <end position="1144"/>
    </location>
</feature>
<keyword evidence="12" id="KW-0508">mRNA splicing</keyword>
<dbReference type="PROSITE" id="PS50102">
    <property type="entry name" value="RRM"/>
    <property type="match status" value="1"/>
</dbReference>
<evidence type="ECO:0000313" key="20">
    <source>
        <dbReference type="EMBL" id="KAK7916586.1"/>
    </source>
</evidence>
<evidence type="ECO:0000256" key="4">
    <source>
        <dbReference type="ARBA" id="ARBA00022448"/>
    </source>
</evidence>
<dbReference type="GO" id="GO:0005737">
    <property type="term" value="C:cytoplasm"/>
    <property type="evidence" value="ECO:0007669"/>
    <property type="project" value="UniProtKB-SubCell"/>
</dbReference>
<dbReference type="GO" id="GO:0006397">
    <property type="term" value="P:mRNA processing"/>
    <property type="evidence" value="ECO:0007669"/>
    <property type="project" value="UniProtKB-KW"/>
</dbReference>
<feature type="region of interest" description="Disordered" evidence="18">
    <location>
        <begin position="381"/>
        <end position="446"/>
    </location>
</feature>
<keyword evidence="7" id="KW-0507">mRNA processing</keyword>
<dbReference type="GO" id="GO:0003723">
    <property type="term" value="F:RNA binding"/>
    <property type="evidence" value="ECO:0007669"/>
    <property type="project" value="UniProtKB-UniRule"/>
</dbReference>
<evidence type="ECO:0000256" key="13">
    <source>
        <dbReference type="ARBA" id="ARBA00023242"/>
    </source>
</evidence>
<feature type="region of interest" description="Disordered" evidence="18">
    <location>
        <begin position="995"/>
        <end position="1052"/>
    </location>
</feature>
<evidence type="ECO:0000256" key="14">
    <source>
        <dbReference type="ARBA" id="ARBA00056175"/>
    </source>
</evidence>
<dbReference type="InterPro" id="IPR012677">
    <property type="entry name" value="Nucleotide-bd_a/b_plait_sf"/>
</dbReference>
<feature type="compositionally biased region" description="Basic residues" evidence="18">
    <location>
        <begin position="899"/>
        <end position="913"/>
    </location>
</feature>
<keyword evidence="4" id="KW-0813">Transport</keyword>
<evidence type="ECO:0000259" key="19">
    <source>
        <dbReference type="PROSITE" id="PS50102"/>
    </source>
</evidence>
<name>A0AAW0P8E4_9GOBI</name>
<evidence type="ECO:0000256" key="17">
    <source>
        <dbReference type="PROSITE-ProRule" id="PRU00176"/>
    </source>
</evidence>
<comment type="similarity">
    <text evidence="3">Belongs to the splicing factor SR family.</text>
</comment>
<sequence>MSDPALHRDCPLDCKVYVGNLGNNGNKTELERAFGYYGPLRSVWVARNPPGFAFVEFEDPRDATDAVRELDGRTMCGCRVRVELSTGEKRSRSRAPPPSWGRRPRDDFRRRSPPVRRRSPRRRSGSRSRSRSLSKEKRRYRSLSREKPRKRSRSLSRSRRGKTEVMSASKKKRMGSQRRSLNPNLQDSPDSSGTTKSPPAPIGRSRSDATADLTLSPPGNAQSEIPIRKKKLGSQRGNKEKLHLKDVTTESSHKSFEEVEATATVSQAIDTFDIKEESIDESLESISAEGRSAADLLLNESSVVTTSSIPEVISSLPQTSEILDTNMETTLDLVLNDGQNKKYLVNVAGTEEGVLTEKDLAQQMPDMLEATLPAGVTGEGTCSVSLIEPEDNTGSQDGSIKLNAGEDKAGLNEKPVSPESDESSLPTAKIRKLGSSRKKKETNIKDLHCQEHEMAVESNVAVLETSDVTIVQDTLEVIVDKSADNISREGQLGIIQTDKEDLSVASRNLLAVKNIEEPQVGELVNFKDQEEEETKPNDEEITEKVKEEIDSSSLSENSFIPDFIVTKDEAVPELGQSIVEAGMTMQPSTESEFVSLSNKPDVCQVASGNVTNENENGKSVGLASIEDNLSDSEPFNLTEQQLEASISFTDEVNIASNKILNEEANVSDEPQSLHSEKDIMLSIVSPNVCDEADNIRPDISLETETASVVQESTLKSNTVSKEIVSIDLFDPDETSKETDGESFKERIILSDFKELDRLSLSNDEVVTEPTDEQPEISKNKDDNIQSVTTQPEFDATPTEDMYEIVSSNVNVPHKGVDDSFTVLTEQGESTATLLFSATNNEANERDDADPVYKDEQLVELQSDKFSEPQETDYTDNSPTFPQEVIADVQDGTNSQLIGSRRRLGTSRRKKGRRQGNDEAKAEERFEEIVTEKTQNEPIFHEQSQISATKNEEHGDIVDIGLSQIAYDEPMEKGEETHNDSTLFSENDILIQVNTEDETPQEELPSLDDSKDGQCEENKTKQKADEEQVTLPNKENEFVQIQDLPEEVDGTDIQPTDLSHSNDYIPFELHKDQCQPTEENDTIEGLEKEDITNQCYVQISHTDDINAPLASAPPNVSVDEQDMTVGDSQLIGNRRKLGSSRRTKERRQDNTESKQEDIDIAEKESGEMAQVESVIEKPSQEMSMDNDIVDEQQARHELDKNVIRVQDEALKTDASINEYLKPTESVISELCTNMESLFRQGLPTELQNTEQSEDKWSKPINVHQLTYLSDNDTHEEMEDVSLQQAEPPVQAIPEKTIGELSEIKYH</sequence>
<feature type="region of interest" description="Disordered" evidence="18">
    <location>
        <begin position="765"/>
        <end position="797"/>
    </location>
</feature>
<keyword evidence="6" id="KW-0597">Phosphoprotein</keyword>
<dbReference type="FunFam" id="3.30.70.330:FF:000352">
    <property type="entry name" value="Putative serine/arginine-rich splicing factor 3"/>
    <property type="match status" value="1"/>
</dbReference>
<dbReference type="InterPro" id="IPR050907">
    <property type="entry name" value="SRSF"/>
</dbReference>
<keyword evidence="5" id="KW-0963">Cytoplasm</keyword>
<dbReference type="PANTHER" id="PTHR23147">
    <property type="entry name" value="SERINE/ARGININE RICH SPLICING FACTOR"/>
    <property type="match status" value="1"/>
</dbReference>
<evidence type="ECO:0000256" key="11">
    <source>
        <dbReference type="ARBA" id="ARBA00022990"/>
    </source>
</evidence>
<dbReference type="SUPFAM" id="SSF54928">
    <property type="entry name" value="RNA-binding domain, RBD"/>
    <property type="match status" value="1"/>
</dbReference>
<feature type="compositionally biased region" description="Polar residues" evidence="18">
    <location>
        <begin position="935"/>
        <end position="948"/>
    </location>
</feature>